<dbReference type="EC" id="2.3.1.269" evidence="9"/>
<feature type="transmembrane region" description="Helical" evidence="9">
    <location>
        <begin position="118"/>
        <end position="136"/>
    </location>
</feature>
<dbReference type="GO" id="GO:0042158">
    <property type="term" value="P:lipoprotein biosynthetic process"/>
    <property type="evidence" value="ECO:0007669"/>
    <property type="project" value="UniProtKB-UniRule"/>
</dbReference>
<comment type="subcellular location">
    <subcellularLocation>
        <location evidence="1 9">Cell membrane</location>
        <topology evidence="1 9">Multi-pass membrane protein</topology>
    </subcellularLocation>
</comment>
<feature type="transmembrane region" description="Helical" evidence="9">
    <location>
        <begin position="171"/>
        <end position="190"/>
    </location>
</feature>
<reference evidence="11" key="1">
    <citation type="submission" date="2020-10" db="EMBL/GenBank/DDBJ databases">
        <authorList>
            <person name="Gilroy R."/>
        </authorList>
    </citation>
    <scope>NUCLEOTIDE SEQUENCE</scope>
    <source>
        <strain evidence="11">B1-15692</strain>
    </source>
</reference>
<feature type="transmembrane region" description="Helical" evidence="9">
    <location>
        <begin position="202"/>
        <end position="223"/>
    </location>
</feature>
<dbReference type="PANTHER" id="PTHR38686:SF1">
    <property type="entry name" value="APOLIPOPROTEIN N-ACYLTRANSFERASE"/>
    <property type="match status" value="1"/>
</dbReference>
<proteinExistence type="inferred from homology"/>
<dbReference type="Gene3D" id="3.60.110.10">
    <property type="entry name" value="Carbon-nitrogen hydrolase"/>
    <property type="match status" value="1"/>
</dbReference>
<comment type="similarity">
    <text evidence="2 9">Belongs to the CN hydrolase family. Apolipoprotein N-acyltransferase subfamily.</text>
</comment>
<dbReference type="GO" id="GO:0016410">
    <property type="term" value="F:N-acyltransferase activity"/>
    <property type="evidence" value="ECO:0007669"/>
    <property type="project" value="UniProtKB-UniRule"/>
</dbReference>
<dbReference type="NCBIfam" id="TIGR00546">
    <property type="entry name" value="lnt"/>
    <property type="match status" value="1"/>
</dbReference>
<evidence type="ECO:0000256" key="8">
    <source>
        <dbReference type="ARBA" id="ARBA00023315"/>
    </source>
</evidence>
<dbReference type="SUPFAM" id="SSF56317">
    <property type="entry name" value="Carbon-nitrogen hydrolase"/>
    <property type="match status" value="1"/>
</dbReference>
<keyword evidence="8 9" id="KW-0012">Acyltransferase</keyword>
<gene>
    <name evidence="9 11" type="primary">lnt</name>
    <name evidence="11" type="ORF">IAB99_00240</name>
</gene>
<dbReference type="Proteomes" id="UP000823660">
    <property type="component" value="Unassembled WGS sequence"/>
</dbReference>
<feature type="transmembrane region" description="Helical" evidence="9">
    <location>
        <begin position="63"/>
        <end position="83"/>
    </location>
</feature>
<comment type="caution">
    <text evidence="11">The sequence shown here is derived from an EMBL/GenBank/DDBJ whole genome shotgun (WGS) entry which is preliminary data.</text>
</comment>
<dbReference type="Pfam" id="PF20154">
    <property type="entry name" value="LNT_N"/>
    <property type="match status" value="1"/>
</dbReference>
<dbReference type="AlphaFoldDB" id="A0A9D9I6G2"/>
<feature type="transmembrane region" description="Helical" evidence="9">
    <location>
        <begin position="7"/>
        <end position="27"/>
    </location>
</feature>
<dbReference type="InterPro" id="IPR045378">
    <property type="entry name" value="LNT_N"/>
</dbReference>
<keyword evidence="3 9" id="KW-1003">Cell membrane</keyword>
<evidence type="ECO:0000256" key="3">
    <source>
        <dbReference type="ARBA" id="ARBA00022475"/>
    </source>
</evidence>
<feature type="transmembrane region" description="Helical" evidence="9">
    <location>
        <begin position="33"/>
        <end position="51"/>
    </location>
</feature>
<dbReference type="GO" id="GO:0005886">
    <property type="term" value="C:plasma membrane"/>
    <property type="evidence" value="ECO:0007669"/>
    <property type="project" value="UniProtKB-SubCell"/>
</dbReference>
<dbReference type="InterPro" id="IPR004563">
    <property type="entry name" value="Apolipo_AcylTrfase"/>
</dbReference>
<evidence type="ECO:0000313" key="12">
    <source>
        <dbReference type="Proteomes" id="UP000823660"/>
    </source>
</evidence>
<evidence type="ECO:0000256" key="9">
    <source>
        <dbReference type="HAMAP-Rule" id="MF_01148"/>
    </source>
</evidence>
<keyword evidence="7 9" id="KW-0472">Membrane</keyword>
<evidence type="ECO:0000256" key="6">
    <source>
        <dbReference type="ARBA" id="ARBA00022989"/>
    </source>
</evidence>
<evidence type="ECO:0000256" key="4">
    <source>
        <dbReference type="ARBA" id="ARBA00022679"/>
    </source>
</evidence>
<accession>A0A9D9I6G2</accession>
<sequence length="567" mass="63934">MKKIRKSSVPAGTAFLLWGLVFLSAVMMSVPWLVPHCGFMALFGFIPLLCMERIASMSGVRRVWVYHFSAFVLWNAFTTFWVSNATVGGGLFAIIANSFQMSVIFGLFRFSKRYFRGALPYIFLAVMWIAWERIYFDVDISWPWLVLGNAFARSLQSIQWYEFTGTLGGSLWVWTVNLLVFALMVSLSDGSWAFRYNIKAKAALVSACIVAISAPFILSKYMFDSYEEKSDPVEVLVVQPNIDPYQKFEAMPQSQQTAILLDRIEHSIPDRKASGDTSSVSEGSRKENFSPLLVLAPETFTNDVITNDLSLGRTYRRLVAFLKDYPGVDLLFGASSYTYYDQESAPSYTARKIRDGRWIESHNSALVVDGTGRSEIFHKSKLVVGVEMTPYPAFFCKVDDMLGGVMGRCVGQDSISLLHCGGIPFGCAVCYESVYGEYFTGYVKEGARFMTVITNDAWWGNTPGYRQHLSYSSLRAIETRRSIARCANTGISAIIDQRGIIREQTPWWEPAVIRSHVNMNDKVTFFVKYGDITGRSCTFIFCLLLLALMVRMVLQRTAGQDHSARLR</sequence>
<dbReference type="PANTHER" id="PTHR38686">
    <property type="entry name" value="APOLIPOPROTEIN N-ACYLTRANSFERASE"/>
    <property type="match status" value="1"/>
</dbReference>
<evidence type="ECO:0000259" key="10">
    <source>
        <dbReference type="PROSITE" id="PS50263"/>
    </source>
</evidence>
<evidence type="ECO:0000313" key="11">
    <source>
        <dbReference type="EMBL" id="MBO8466179.1"/>
    </source>
</evidence>
<feature type="domain" description="CN hydrolase" evidence="10">
    <location>
        <begin position="238"/>
        <end position="519"/>
    </location>
</feature>
<protein>
    <recommendedName>
        <fullName evidence="9">Apolipoprotein N-acyltransferase</fullName>
        <shortName evidence="9">ALP N-acyltransferase</shortName>
        <ecNumber evidence="9">2.3.1.269</ecNumber>
    </recommendedName>
</protein>
<feature type="transmembrane region" description="Helical" evidence="9">
    <location>
        <begin position="89"/>
        <end position="111"/>
    </location>
</feature>
<name>A0A9D9I6G2_9BACT</name>
<dbReference type="InterPro" id="IPR036526">
    <property type="entry name" value="C-N_Hydrolase_sf"/>
</dbReference>
<organism evidence="11 12">
    <name type="scientific">Candidatus Cryptobacteroides faecipullorum</name>
    <dbReference type="NCBI Taxonomy" id="2840764"/>
    <lineage>
        <taxon>Bacteria</taxon>
        <taxon>Pseudomonadati</taxon>
        <taxon>Bacteroidota</taxon>
        <taxon>Bacteroidia</taxon>
        <taxon>Bacteroidales</taxon>
        <taxon>Candidatus Cryptobacteroides</taxon>
    </lineage>
</organism>
<evidence type="ECO:0000256" key="5">
    <source>
        <dbReference type="ARBA" id="ARBA00022692"/>
    </source>
</evidence>
<reference evidence="11" key="2">
    <citation type="journal article" date="2021" name="PeerJ">
        <title>Extensive microbial diversity within the chicken gut microbiome revealed by metagenomics and culture.</title>
        <authorList>
            <person name="Gilroy R."/>
            <person name="Ravi A."/>
            <person name="Getino M."/>
            <person name="Pursley I."/>
            <person name="Horton D.L."/>
            <person name="Alikhan N.F."/>
            <person name="Baker D."/>
            <person name="Gharbi K."/>
            <person name="Hall N."/>
            <person name="Watson M."/>
            <person name="Adriaenssens E.M."/>
            <person name="Foster-Nyarko E."/>
            <person name="Jarju S."/>
            <person name="Secka A."/>
            <person name="Antonio M."/>
            <person name="Oren A."/>
            <person name="Chaudhuri R.R."/>
            <person name="La Ragione R."/>
            <person name="Hildebrand F."/>
            <person name="Pallen M.J."/>
        </authorList>
    </citation>
    <scope>NUCLEOTIDE SEQUENCE</scope>
    <source>
        <strain evidence="11">B1-15692</strain>
    </source>
</reference>
<dbReference type="CDD" id="cd07571">
    <property type="entry name" value="ALP_N-acyl_transferase"/>
    <property type="match status" value="1"/>
</dbReference>
<comment type="function">
    <text evidence="9">Catalyzes the phospholipid dependent N-acylation of the N-terminal cysteine of apolipoprotein, the last step in lipoprotein maturation.</text>
</comment>
<feature type="transmembrane region" description="Helical" evidence="9">
    <location>
        <begin position="532"/>
        <end position="554"/>
    </location>
</feature>
<keyword evidence="5 9" id="KW-0812">Transmembrane</keyword>
<comment type="catalytic activity">
    <reaction evidence="9">
        <text>N-terminal S-1,2-diacyl-sn-glyceryl-L-cysteinyl-[lipoprotein] + a glycerophospholipid = N-acyl-S-1,2-diacyl-sn-glyceryl-L-cysteinyl-[lipoprotein] + a 2-acyl-sn-glycero-3-phospholipid + H(+)</text>
        <dbReference type="Rhea" id="RHEA:48228"/>
        <dbReference type="Rhea" id="RHEA-COMP:14681"/>
        <dbReference type="Rhea" id="RHEA-COMP:14684"/>
        <dbReference type="ChEBI" id="CHEBI:15378"/>
        <dbReference type="ChEBI" id="CHEBI:136912"/>
        <dbReference type="ChEBI" id="CHEBI:140656"/>
        <dbReference type="ChEBI" id="CHEBI:140657"/>
        <dbReference type="ChEBI" id="CHEBI:140660"/>
        <dbReference type="EC" id="2.3.1.269"/>
    </reaction>
</comment>
<dbReference type="HAMAP" id="MF_01148">
    <property type="entry name" value="Lnt"/>
    <property type="match status" value="1"/>
</dbReference>
<dbReference type="PROSITE" id="PS50263">
    <property type="entry name" value="CN_HYDROLASE"/>
    <property type="match status" value="1"/>
</dbReference>
<keyword evidence="6 9" id="KW-1133">Transmembrane helix</keyword>
<dbReference type="InterPro" id="IPR003010">
    <property type="entry name" value="C-N_Hydrolase"/>
</dbReference>
<evidence type="ECO:0000256" key="7">
    <source>
        <dbReference type="ARBA" id="ARBA00023136"/>
    </source>
</evidence>
<evidence type="ECO:0000256" key="2">
    <source>
        <dbReference type="ARBA" id="ARBA00010065"/>
    </source>
</evidence>
<comment type="pathway">
    <text evidence="9">Protein modification; lipoprotein biosynthesis (N-acyl transfer).</text>
</comment>
<evidence type="ECO:0000256" key="1">
    <source>
        <dbReference type="ARBA" id="ARBA00004651"/>
    </source>
</evidence>
<dbReference type="EMBL" id="JADIMH010000003">
    <property type="protein sequence ID" value="MBO8466179.1"/>
    <property type="molecule type" value="Genomic_DNA"/>
</dbReference>
<dbReference type="Pfam" id="PF00795">
    <property type="entry name" value="CN_hydrolase"/>
    <property type="match status" value="1"/>
</dbReference>
<keyword evidence="4 9" id="KW-0808">Transferase</keyword>